<gene>
    <name evidence="1" type="primary">SKDI04G1250</name>
    <name evidence="1" type="ORF">SKDI_04G1250</name>
</gene>
<evidence type="ECO:0000313" key="2">
    <source>
        <dbReference type="Proteomes" id="UP001162087"/>
    </source>
</evidence>
<proteinExistence type="predicted"/>
<sequence length="149" mass="16874">MHLYGYIVLLIVVIVFIALLPLFSGIGTFKFTNPSSSATAQPKTDNLGKRRYLKNKLNHTNVLKFDLKDGEGTSGNDSTGVSSASKKFEIDSKTGLKRRVIGQYNRDPNDFDFDIDELINEDELDEQREEEKKLKKYSGKKNEAYEGFV</sequence>
<evidence type="ECO:0000313" key="1">
    <source>
        <dbReference type="EMBL" id="CAI4057433.1"/>
    </source>
</evidence>
<organism evidence="1 2">
    <name type="scientific">Saccharomyces kudriavzevii (strain ATCC MYA-4449 / AS 2.2408 / CBS 8840 / NBRC 1802 / NCYC 2889)</name>
    <name type="common">Yeast</name>
    <dbReference type="NCBI Taxonomy" id="226230"/>
    <lineage>
        <taxon>Eukaryota</taxon>
        <taxon>Fungi</taxon>
        <taxon>Dikarya</taxon>
        <taxon>Ascomycota</taxon>
        <taxon>Saccharomycotina</taxon>
        <taxon>Saccharomycetes</taxon>
        <taxon>Saccharomycetales</taxon>
        <taxon>Saccharomycetaceae</taxon>
        <taxon>Saccharomyces</taxon>
    </lineage>
</organism>
<protein>
    <submittedName>
        <fullName evidence="1">Uncharacterized protein</fullName>
    </submittedName>
</protein>
<keyword evidence="2" id="KW-1185">Reference proteome</keyword>
<dbReference type="Proteomes" id="UP001162087">
    <property type="component" value="Chromosome 4"/>
</dbReference>
<dbReference type="OrthoDB" id="4092812at2759"/>
<accession>A0AA35NNJ9</accession>
<reference evidence="1" key="1">
    <citation type="submission" date="2022-10" db="EMBL/GenBank/DDBJ databases">
        <authorList>
            <person name="Byrne P K."/>
        </authorList>
    </citation>
    <scope>NUCLEOTIDE SEQUENCE</scope>
    <source>
        <strain evidence="1">IFO1802</strain>
    </source>
</reference>
<dbReference type="EMBL" id="OX365899">
    <property type="protein sequence ID" value="CAI4057433.1"/>
    <property type="molecule type" value="Genomic_DNA"/>
</dbReference>
<name>A0AA35NNJ9_SACK1</name>